<keyword evidence="1" id="KW-1133">Transmembrane helix</keyword>
<feature type="transmembrane region" description="Helical" evidence="1">
    <location>
        <begin position="281"/>
        <end position="303"/>
    </location>
</feature>
<keyword evidence="1" id="KW-0472">Membrane</keyword>
<protein>
    <recommendedName>
        <fullName evidence="3">Glycosyltransferase</fullName>
    </recommendedName>
</protein>
<evidence type="ECO:0000256" key="1">
    <source>
        <dbReference type="SAM" id="Phobius"/>
    </source>
</evidence>
<sequence length="335" mass="39252">MDVSTTPVLPKTSAFNDHKNRVNQCYRYEPVEVTQPPLFDQDVDATYVLHLEGNGRYENVLDQLKTYTPTKIIYIAFNPGFRSCPKEPYITVSLKDIIDAFINVFIHAEEQGYRNILVLEDDFFFDPRIRDEPIHAKRIRQFLQHIPHPNFMYYLGTLPILQRPVGWDGIHYRITTSAGTHACIYSQAMRRDILSLDQKKIRDWDVYNNSHCRYRYGYYRPLCYQLFTATENQSNWIGSDGPNEAWNKWWGQLGVTLFNSLKLNQEVVPGYPFFNMLSKSIYGILWLALLVILYELCMIMMFLKKTRTKMNLTKIIVLLVLLALPTTALVMLFFS</sequence>
<proteinExistence type="predicted"/>
<organism evidence="2">
    <name type="scientific">viral metagenome</name>
    <dbReference type="NCBI Taxonomy" id="1070528"/>
    <lineage>
        <taxon>unclassified sequences</taxon>
        <taxon>metagenomes</taxon>
        <taxon>organismal metagenomes</taxon>
    </lineage>
</organism>
<keyword evidence="1" id="KW-0812">Transmembrane</keyword>
<feature type="transmembrane region" description="Helical" evidence="1">
    <location>
        <begin position="315"/>
        <end position="334"/>
    </location>
</feature>
<dbReference type="EMBL" id="MN740015">
    <property type="protein sequence ID" value="QHT83974.1"/>
    <property type="molecule type" value="Genomic_DNA"/>
</dbReference>
<dbReference type="AlphaFoldDB" id="A0A6C0HU19"/>
<evidence type="ECO:0008006" key="3">
    <source>
        <dbReference type="Google" id="ProtNLM"/>
    </source>
</evidence>
<evidence type="ECO:0000313" key="2">
    <source>
        <dbReference type="EMBL" id="QHT83974.1"/>
    </source>
</evidence>
<accession>A0A6C0HU19</accession>
<reference evidence="2" key="1">
    <citation type="journal article" date="2020" name="Nature">
        <title>Giant virus diversity and host interactions through global metagenomics.</title>
        <authorList>
            <person name="Schulz F."/>
            <person name="Roux S."/>
            <person name="Paez-Espino D."/>
            <person name="Jungbluth S."/>
            <person name="Walsh D.A."/>
            <person name="Denef V.J."/>
            <person name="McMahon K.D."/>
            <person name="Konstantinidis K.T."/>
            <person name="Eloe-Fadrosh E.A."/>
            <person name="Kyrpides N.C."/>
            <person name="Woyke T."/>
        </authorList>
    </citation>
    <scope>NUCLEOTIDE SEQUENCE</scope>
    <source>
        <strain evidence="2">GVMAG-M-3300023184-16</strain>
    </source>
</reference>
<name>A0A6C0HU19_9ZZZZ</name>